<organism evidence="2 3">
    <name type="scientific">Heligmosomoides polygyrus</name>
    <name type="common">Parasitic roundworm</name>
    <dbReference type="NCBI Taxonomy" id="6339"/>
    <lineage>
        <taxon>Eukaryota</taxon>
        <taxon>Metazoa</taxon>
        <taxon>Ecdysozoa</taxon>
        <taxon>Nematoda</taxon>
        <taxon>Chromadorea</taxon>
        <taxon>Rhabditida</taxon>
        <taxon>Rhabditina</taxon>
        <taxon>Rhabditomorpha</taxon>
        <taxon>Strongyloidea</taxon>
        <taxon>Heligmosomidae</taxon>
        <taxon>Heligmosomoides</taxon>
    </lineage>
</organism>
<dbReference type="AlphaFoldDB" id="A0A183F7U7"/>
<accession>A0A183F7U7</accession>
<dbReference type="OrthoDB" id="408683at2759"/>
<sequence>MYVYILIKRCECLQKNYLAYMGVPMKNGGHVLFPEEVLFLMEVNATDGCRPLSLYDGIQIMGECGVPLYKYCAYAALRRAGFIVLRPDYLRSFFTVIRYELMRDAMHRTHNRNRSLDHSTARPLRFPSSRCWLHGDVSCGCVVVPSRFY</sequence>
<reference evidence="3" key="2">
    <citation type="submission" date="2019-09" db="UniProtKB">
        <authorList>
            <consortium name="WormBaseParasite"/>
        </authorList>
    </citation>
    <scope>IDENTIFICATION</scope>
</reference>
<reference evidence="1 2" key="1">
    <citation type="submission" date="2018-11" db="EMBL/GenBank/DDBJ databases">
        <authorList>
            <consortium name="Pathogen Informatics"/>
        </authorList>
    </citation>
    <scope>NUCLEOTIDE SEQUENCE [LARGE SCALE GENOMIC DNA]</scope>
</reference>
<accession>A0A3P7X2Z1</accession>
<evidence type="ECO:0000313" key="1">
    <source>
        <dbReference type="EMBL" id="VDO23882.1"/>
    </source>
</evidence>
<name>A0A183F7U7_HELPZ</name>
<evidence type="ECO:0000313" key="2">
    <source>
        <dbReference type="Proteomes" id="UP000050761"/>
    </source>
</evidence>
<dbReference type="EMBL" id="UZAH01003139">
    <property type="protein sequence ID" value="VDO23882.1"/>
    <property type="molecule type" value="Genomic_DNA"/>
</dbReference>
<protein>
    <submittedName>
        <fullName evidence="3">tRNA_int_end_N2 domain-containing protein</fullName>
    </submittedName>
</protein>
<gene>
    <name evidence="1" type="ORF">HPBE_LOCUS2240</name>
</gene>
<keyword evidence="2" id="KW-1185">Reference proteome</keyword>
<evidence type="ECO:0000313" key="3">
    <source>
        <dbReference type="WBParaSite" id="HPBE_0000223901-mRNA-1"/>
    </source>
</evidence>
<dbReference type="Proteomes" id="UP000050761">
    <property type="component" value="Unassembled WGS sequence"/>
</dbReference>
<dbReference type="WBParaSite" id="HPBE_0000223901-mRNA-1">
    <property type="protein sequence ID" value="HPBE_0000223901-mRNA-1"/>
    <property type="gene ID" value="HPBE_0000223901"/>
</dbReference>
<proteinExistence type="predicted"/>